<dbReference type="EMBL" id="BNJQ01000026">
    <property type="protein sequence ID" value="GHP09753.1"/>
    <property type="molecule type" value="Genomic_DNA"/>
</dbReference>
<protein>
    <submittedName>
        <fullName evidence="1">Uncharacterized protein</fullName>
    </submittedName>
</protein>
<comment type="caution">
    <text evidence="1">The sequence shown here is derived from an EMBL/GenBank/DDBJ whole genome shotgun (WGS) entry which is preliminary data.</text>
</comment>
<evidence type="ECO:0000313" key="1">
    <source>
        <dbReference type="EMBL" id="GHP09753.1"/>
    </source>
</evidence>
<reference evidence="1" key="1">
    <citation type="submission" date="2020-10" db="EMBL/GenBank/DDBJ databases">
        <title>Unveiling of a novel bifunctional photoreceptor, Dualchrome1, isolated from a cosmopolitan green alga.</title>
        <authorList>
            <person name="Suzuki S."/>
            <person name="Kawachi M."/>
        </authorList>
    </citation>
    <scope>NUCLEOTIDE SEQUENCE</scope>
    <source>
        <strain evidence="1">NIES 2893</strain>
    </source>
</reference>
<name>A0A830HSV9_9CHLO</name>
<organism evidence="1 2">
    <name type="scientific">Pycnococcus provasolii</name>
    <dbReference type="NCBI Taxonomy" id="41880"/>
    <lineage>
        <taxon>Eukaryota</taxon>
        <taxon>Viridiplantae</taxon>
        <taxon>Chlorophyta</taxon>
        <taxon>Pseudoscourfieldiophyceae</taxon>
        <taxon>Pseudoscourfieldiales</taxon>
        <taxon>Pycnococcaceae</taxon>
        <taxon>Pycnococcus</taxon>
    </lineage>
</organism>
<gene>
    <name evidence="1" type="ORF">PPROV_000848800</name>
</gene>
<accession>A0A830HSV9</accession>
<sequence>MAGVMVAAATHTVLTEPTQLQLNNNLASQQQPQLPTMAGAGAAMQAAAAMLQFSAPTQQNTQNINPLDPSNDVIFVVSYNSDSSHLMIDDPRQPAHNQNNNNSQYSSIQTRGFHELGSQGEYLMMHGNVIKHTSTPQVHLRDALINHASAADPALATAMCLMVYTVVVPTVASSALGLETVLPLLAARLAVCTRDAPVPPCARLTRDAPPSASRSSAAVTTVRRVALVDLTMLNAMRSAPDV</sequence>
<evidence type="ECO:0000313" key="2">
    <source>
        <dbReference type="Proteomes" id="UP000660262"/>
    </source>
</evidence>
<keyword evidence="2" id="KW-1185">Reference proteome</keyword>
<dbReference type="AlphaFoldDB" id="A0A830HSV9"/>
<proteinExistence type="predicted"/>
<dbReference type="Proteomes" id="UP000660262">
    <property type="component" value="Unassembled WGS sequence"/>
</dbReference>